<dbReference type="STRING" id="314278.NB231_16488"/>
<dbReference type="HOGENOM" id="CLU_3366084_0_0_6"/>
<keyword evidence="2" id="KW-1185">Reference proteome</keyword>
<dbReference type="Proteomes" id="UP000003374">
    <property type="component" value="Unassembled WGS sequence"/>
</dbReference>
<dbReference type="EMBL" id="AAOF01000001">
    <property type="protein sequence ID" value="EAR23436.1"/>
    <property type="molecule type" value="Genomic_DNA"/>
</dbReference>
<gene>
    <name evidence="1" type="ORF">NB231_16488</name>
</gene>
<reference evidence="1 2" key="1">
    <citation type="submission" date="2006-02" db="EMBL/GenBank/DDBJ databases">
        <authorList>
            <person name="Waterbury J."/>
            <person name="Ferriera S."/>
            <person name="Johnson J."/>
            <person name="Kravitz S."/>
            <person name="Halpern A."/>
            <person name="Remington K."/>
            <person name="Beeson K."/>
            <person name="Tran B."/>
            <person name="Rogers Y.-H."/>
            <person name="Friedman R."/>
            <person name="Venter J.C."/>
        </authorList>
    </citation>
    <scope>NUCLEOTIDE SEQUENCE [LARGE SCALE GENOMIC DNA]</scope>
    <source>
        <strain evidence="1 2">Nb-231</strain>
    </source>
</reference>
<evidence type="ECO:0000313" key="2">
    <source>
        <dbReference type="Proteomes" id="UP000003374"/>
    </source>
</evidence>
<name>A4BM98_9GAMM</name>
<proteinExistence type="predicted"/>
<accession>A4BM98</accession>
<comment type="caution">
    <text evidence="1">The sequence shown here is derived from an EMBL/GenBank/DDBJ whole genome shotgun (WGS) entry which is preliminary data.</text>
</comment>
<dbReference type="AlphaFoldDB" id="A4BM98"/>
<evidence type="ECO:0000313" key="1">
    <source>
        <dbReference type="EMBL" id="EAR23436.1"/>
    </source>
</evidence>
<protein>
    <submittedName>
        <fullName evidence="1">Uncharacterized protein</fullName>
    </submittedName>
</protein>
<sequence>MAAPALETTISRFLVLPAQAGIQLNKMDLSMRRDG</sequence>
<organism evidence="1 2">
    <name type="scientific">Nitrococcus mobilis Nb-231</name>
    <dbReference type="NCBI Taxonomy" id="314278"/>
    <lineage>
        <taxon>Bacteria</taxon>
        <taxon>Pseudomonadati</taxon>
        <taxon>Pseudomonadota</taxon>
        <taxon>Gammaproteobacteria</taxon>
        <taxon>Chromatiales</taxon>
        <taxon>Ectothiorhodospiraceae</taxon>
        <taxon>Nitrococcus</taxon>
    </lineage>
</organism>